<keyword evidence="4" id="KW-1185">Reference proteome</keyword>
<comment type="caution">
    <text evidence="3">The sequence shown here is derived from an EMBL/GenBank/DDBJ whole genome shotgun (WGS) entry which is preliminary data.</text>
</comment>
<organism evidence="3 4">
    <name type="scientific">Polarella glacialis</name>
    <name type="common">Dinoflagellate</name>
    <dbReference type="NCBI Taxonomy" id="89957"/>
    <lineage>
        <taxon>Eukaryota</taxon>
        <taxon>Sar</taxon>
        <taxon>Alveolata</taxon>
        <taxon>Dinophyceae</taxon>
        <taxon>Suessiales</taxon>
        <taxon>Suessiaceae</taxon>
        <taxon>Polarella</taxon>
    </lineage>
</organism>
<name>A0A813DFL9_POLGL</name>
<feature type="transmembrane region" description="Helical" evidence="2">
    <location>
        <begin position="28"/>
        <end position="48"/>
    </location>
</feature>
<evidence type="ECO:0000313" key="4">
    <source>
        <dbReference type="Proteomes" id="UP000654075"/>
    </source>
</evidence>
<dbReference type="Proteomes" id="UP000654075">
    <property type="component" value="Unassembled WGS sequence"/>
</dbReference>
<evidence type="ECO:0000256" key="2">
    <source>
        <dbReference type="SAM" id="Phobius"/>
    </source>
</evidence>
<feature type="compositionally biased region" description="Polar residues" evidence="1">
    <location>
        <begin position="1"/>
        <end position="10"/>
    </location>
</feature>
<keyword evidence="2" id="KW-1133">Transmembrane helix</keyword>
<evidence type="ECO:0000256" key="1">
    <source>
        <dbReference type="SAM" id="MobiDB-lite"/>
    </source>
</evidence>
<evidence type="ECO:0000313" key="3">
    <source>
        <dbReference type="EMBL" id="CAE8587432.1"/>
    </source>
</evidence>
<reference evidence="3" key="1">
    <citation type="submission" date="2021-02" db="EMBL/GenBank/DDBJ databases">
        <authorList>
            <person name="Dougan E. K."/>
            <person name="Rhodes N."/>
            <person name="Thang M."/>
            <person name="Chan C."/>
        </authorList>
    </citation>
    <scope>NUCLEOTIDE SEQUENCE</scope>
</reference>
<dbReference type="AlphaFoldDB" id="A0A813DFL9"/>
<proteinExistence type="predicted"/>
<keyword evidence="2" id="KW-0812">Transmembrane</keyword>
<sequence>MAQEQSSDVPKSSADAREQQSASSDGNLVSVVAAPALTVAFLSALLAQLPERPMEVQLQVDLRSVALFIAAVVALWARSTLPAKTVTSVCAEAQRCLACS</sequence>
<feature type="transmembrane region" description="Helical" evidence="2">
    <location>
        <begin position="60"/>
        <end position="77"/>
    </location>
</feature>
<protein>
    <submittedName>
        <fullName evidence="3">Uncharacterized protein</fullName>
    </submittedName>
</protein>
<dbReference type="EMBL" id="CAJNNV010002582">
    <property type="protein sequence ID" value="CAE8587432.1"/>
    <property type="molecule type" value="Genomic_DNA"/>
</dbReference>
<gene>
    <name evidence="3" type="ORF">PGLA1383_LOCUS6268</name>
</gene>
<keyword evidence="2" id="KW-0472">Membrane</keyword>
<accession>A0A813DFL9</accession>
<feature type="region of interest" description="Disordered" evidence="1">
    <location>
        <begin position="1"/>
        <end position="25"/>
    </location>
</feature>